<evidence type="ECO:0000313" key="4">
    <source>
        <dbReference type="RefSeq" id="XP_022343490.1"/>
    </source>
</evidence>
<dbReference type="RefSeq" id="XP_022343488.1">
    <property type="nucleotide sequence ID" value="XM_022487780.1"/>
</dbReference>
<accession>A0A8B8EUY0</accession>
<evidence type="ECO:0000313" key="2">
    <source>
        <dbReference type="RefSeq" id="XP_022343488.1"/>
    </source>
</evidence>
<organism evidence="1 2">
    <name type="scientific">Crassostrea virginica</name>
    <name type="common">Eastern oyster</name>
    <dbReference type="NCBI Taxonomy" id="6565"/>
    <lineage>
        <taxon>Eukaryota</taxon>
        <taxon>Metazoa</taxon>
        <taxon>Spiralia</taxon>
        <taxon>Lophotrochozoa</taxon>
        <taxon>Mollusca</taxon>
        <taxon>Bivalvia</taxon>
        <taxon>Autobranchia</taxon>
        <taxon>Pteriomorphia</taxon>
        <taxon>Ostreida</taxon>
        <taxon>Ostreoidea</taxon>
        <taxon>Ostreidae</taxon>
        <taxon>Crassostrea</taxon>
    </lineage>
</organism>
<keyword evidence="1" id="KW-1185">Reference proteome</keyword>
<gene>
    <name evidence="2 3 4 5" type="primary">LOC111136708</name>
</gene>
<dbReference type="AlphaFoldDB" id="A0A8B8EUY0"/>
<dbReference type="RefSeq" id="XP_022343491.1">
    <property type="nucleotide sequence ID" value="XM_022487783.1"/>
</dbReference>
<proteinExistence type="predicted"/>
<dbReference type="RefSeq" id="XP_022343489.1">
    <property type="nucleotide sequence ID" value="XM_022487781.1"/>
</dbReference>
<dbReference type="OrthoDB" id="6139741at2759"/>
<dbReference type="Proteomes" id="UP000694844">
    <property type="component" value="Chromosome 5"/>
</dbReference>
<evidence type="ECO:0000313" key="5">
    <source>
        <dbReference type="RefSeq" id="XP_022343491.1"/>
    </source>
</evidence>
<name>A0A8B8EUY0_CRAVI</name>
<dbReference type="GeneID" id="111136708"/>
<dbReference type="KEGG" id="cvn:111136708"/>
<evidence type="ECO:0000313" key="3">
    <source>
        <dbReference type="RefSeq" id="XP_022343489.1"/>
    </source>
</evidence>
<reference evidence="2 3" key="1">
    <citation type="submission" date="2025-04" db="UniProtKB">
        <authorList>
            <consortium name="RefSeq"/>
        </authorList>
    </citation>
    <scope>IDENTIFICATION</scope>
    <source>
        <tissue evidence="2 3">Whole sample</tissue>
    </source>
</reference>
<sequence length="220" mass="25248">MTMAAISLGFLRKSLQRLSLRQISTIPLTASKPCNSSSLGPSFGTVEEVKKNGKPLLKRQEIICPTNSLTSVILDVSISNPKSCPTSHLTEINLFLPNTSEEWVEKEAPSSHNLPTKEAVDRIRRQRSRMNQHKKRRYRHKNLSIIQEQKHRKKERRAKQDLAVIDRFRSYSANFSGEEKITQDLEMARRGGFYVECFGKNREDRKNQARPADDKSLDIL</sequence>
<dbReference type="RefSeq" id="XP_022343490.1">
    <property type="nucleotide sequence ID" value="XM_022487782.1"/>
</dbReference>
<evidence type="ECO:0000313" key="1">
    <source>
        <dbReference type="Proteomes" id="UP000694844"/>
    </source>
</evidence>
<protein>
    <submittedName>
        <fullName evidence="2 3">Uncharacterized protein LOC111136708</fullName>
    </submittedName>
</protein>